<keyword evidence="2" id="KW-0472">Membrane</keyword>
<keyword evidence="2" id="KW-1133">Transmembrane helix</keyword>
<name>A0A1D2MM80_ORCCI</name>
<evidence type="ECO:0000313" key="3">
    <source>
        <dbReference type="EMBL" id="ODM93914.1"/>
    </source>
</evidence>
<accession>A0A1D2MM80</accession>
<feature type="region of interest" description="Disordered" evidence="1">
    <location>
        <begin position="57"/>
        <end position="94"/>
    </location>
</feature>
<feature type="transmembrane region" description="Helical" evidence="2">
    <location>
        <begin position="154"/>
        <end position="174"/>
    </location>
</feature>
<evidence type="ECO:0000313" key="4">
    <source>
        <dbReference type="Proteomes" id="UP000094527"/>
    </source>
</evidence>
<evidence type="ECO:0000256" key="1">
    <source>
        <dbReference type="SAM" id="MobiDB-lite"/>
    </source>
</evidence>
<dbReference type="EMBL" id="LJIJ01000890">
    <property type="protein sequence ID" value="ODM93914.1"/>
    <property type="molecule type" value="Genomic_DNA"/>
</dbReference>
<protein>
    <submittedName>
        <fullName evidence="3">Uncharacterized protein</fullName>
    </submittedName>
</protein>
<feature type="transmembrane region" description="Helical" evidence="2">
    <location>
        <begin position="180"/>
        <end position="201"/>
    </location>
</feature>
<evidence type="ECO:0000256" key="2">
    <source>
        <dbReference type="SAM" id="Phobius"/>
    </source>
</evidence>
<feature type="region of interest" description="Disordered" evidence="1">
    <location>
        <begin position="114"/>
        <end position="138"/>
    </location>
</feature>
<organism evidence="3 4">
    <name type="scientific">Orchesella cincta</name>
    <name type="common">Springtail</name>
    <name type="synonym">Podura cincta</name>
    <dbReference type="NCBI Taxonomy" id="48709"/>
    <lineage>
        <taxon>Eukaryota</taxon>
        <taxon>Metazoa</taxon>
        <taxon>Ecdysozoa</taxon>
        <taxon>Arthropoda</taxon>
        <taxon>Hexapoda</taxon>
        <taxon>Collembola</taxon>
        <taxon>Entomobryomorpha</taxon>
        <taxon>Entomobryoidea</taxon>
        <taxon>Orchesellidae</taxon>
        <taxon>Orchesellinae</taxon>
        <taxon>Orchesella</taxon>
    </lineage>
</organism>
<dbReference type="Proteomes" id="UP000094527">
    <property type="component" value="Unassembled WGS sequence"/>
</dbReference>
<keyword evidence="2" id="KW-0812">Transmembrane</keyword>
<keyword evidence="4" id="KW-1185">Reference proteome</keyword>
<gene>
    <name evidence="3" type="ORF">Ocin01_12768</name>
</gene>
<comment type="caution">
    <text evidence="3">The sequence shown here is derived from an EMBL/GenBank/DDBJ whole genome shotgun (WGS) entry which is preliminary data.</text>
</comment>
<dbReference type="AlphaFoldDB" id="A0A1D2MM80"/>
<proteinExistence type="predicted"/>
<sequence length="202" mass="22312">MHLVQLPFYRKGLPESASFTTIVIATCLLYLSGMVEGEPSDWRTAVPKNKFQQAPYYHHQHHHAHATDPLPSARSEFSHHHNHHHSPSPAFTSRVSDPRMGYFYADTTSASSLIPKPRSLPTSTSSKKAKRDSNSNQNAAVTKMSHVESATSRTFFITPFLATMAPVFLAQMFGMSMIPAAGLILLPVLLLPLALTMAVFLV</sequence>
<reference evidence="3 4" key="1">
    <citation type="journal article" date="2016" name="Genome Biol. Evol.">
        <title>Gene Family Evolution Reflects Adaptation to Soil Environmental Stressors in the Genome of the Collembolan Orchesella cincta.</title>
        <authorList>
            <person name="Faddeeva-Vakhrusheva A."/>
            <person name="Derks M.F."/>
            <person name="Anvar S.Y."/>
            <person name="Agamennone V."/>
            <person name="Suring W."/>
            <person name="Smit S."/>
            <person name="van Straalen N.M."/>
            <person name="Roelofs D."/>
        </authorList>
    </citation>
    <scope>NUCLEOTIDE SEQUENCE [LARGE SCALE GENOMIC DNA]</scope>
    <source>
        <tissue evidence="3">Mixed pool</tissue>
    </source>
</reference>